<dbReference type="AlphaFoldDB" id="A0A495JFW9"/>
<evidence type="ECO:0000313" key="5">
    <source>
        <dbReference type="Proteomes" id="UP000277671"/>
    </source>
</evidence>
<dbReference type="SUPFAM" id="SSF46894">
    <property type="entry name" value="C-terminal effector domain of the bipartite response regulators"/>
    <property type="match status" value="1"/>
</dbReference>
<gene>
    <name evidence="4" type="ORF">BDK92_1967</name>
</gene>
<dbReference type="Gene3D" id="1.10.10.10">
    <property type="entry name" value="Winged helix-like DNA-binding domain superfamily/Winged helix DNA-binding domain"/>
    <property type="match status" value="1"/>
</dbReference>
<dbReference type="GO" id="GO:0006355">
    <property type="term" value="P:regulation of DNA-templated transcription"/>
    <property type="evidence" value="ECO:0007669"/>
    <property type="project" value="InterPro"/>
</dbReference>
<dbReference type="Pfam" id="PF00196">
    <property type="entry name" value="GerE"/>
    <property type="match status" value="1"/>
</dbReference>
<dbReference type="GO" id="GO:0005737">
    <property type="term" value="C:cytoplasm"/>
    <property type="evidence" value="ECO:0007669"/>
    <property type="project" value="TreeGrafter"/>
</dbReference>
<dbReference type="InterPro" id="IPR041664">
    <property type="entry name" value="AAA_16"/>
</dbReference>
<dbReference type="Proteomes" id="UP000277671">
    <property type="component" value="Unassembled WGS sequence"/>
</dbReference>
<organism evidence="4 5">
    <name type="scientific">Micromonospora pisi</name>
    <dbReference type="NCBI Taxonomy" id="589240"/>
    <lineage>
        <taxon>Bacteria</taxon>
        <taxon>Bacillati</taxon>
        <taxon>Actinomycetota</taxon>
        <taxon>Actinomycetes</taxon>
        <taxon>Micromonosporales</taxon>
        <taxon>Micromonosporaceae</taxon>
        <taxon>Micromonospora</taxon>
    </lineage>
</organism>
<dbReference type="InterPro" id="IPR000792">
    <property type="entry name" value="Tscrpt_reg_LuxR_C"/>
</dbReference>
<dbReference type="Gene3D" id="3.40.50.300">
    <property type="entry name" value="P-loop containing nucleotide triphosphate hydrolases"/>
    <property type="match status" value="1"/>
</dbReference>
<dbReference type="SUPFAM" id="SSF52540">
    <property type="entry name" value="P-loop containing nucleoside triphosphate hydrolases"/>
    <property type="match status" value="1"/>
</dbReference>
<keyword evidence="1" id="KW-0547">Nucleotide-binding</keyword>
<accession>A0A495JFW9</accession>
<evidence type="ECO:0000256" key="1">
    <source>
        <dbReference type="ARBA" id="ARBA00022741"/>
    </source>
</evidence>
<dbReference type="GO" id="GO:0003677">
    <property type="term" value="F:DNA binding"/>
    <property type="evidence" value="ECO:0007669"/>
    <property type="project" value="InterPro"/>
</dbReference>
<comment type="caution">
    <text evidence="4">The sequence shown here is derived from an EMBL/GenBank/DDBJ whole genome shotgun (WGS) entry which is preliminary data.</text>
</comment>
<dbReference type="GO" id="GO:0005524">
    <property type="term" value="F:ATP binding"/>
    <property type="evidence" value="ECO:0007669"/>
    <property type="project" value="UniProtKB-KW"/>
</dbReference>
<dbReference type="CDD" id="cd06170">
    <property type="entry name" value="LuxR_C_like"/>
    <property type="match status" value="1"/>
</dbReference>
<dbReference type="PRINTS" id="PR00038">
    <property type="entry name" value="HTHLUXR"/>
</dbReference>
<dbReference type="GO" id="GO:0004016">
    <property type="term" value="F:adenylate cyclase activity"/>
    <property type="evidence" value="ECO:0007669"/>
    <property type="project" value="TreeGrafter"/>
</dbReference>
<dbReference type="InterPro" id="IPR016032">
    <property type="entry name" value="Sig_transdc_resp-reg_C-effctor"/>
</dbReference>
<evidence type="ECO:0000313" key="4">
    <source>
        <dbReference type="EMBL" id="RKR87675.1"/>
    </source>
</evidence>
<evidence type="ECO:0000259" key="3">
    <source>
        <dbReference type="PROSITE" id="PS50043"/>
    </source>
</evidence>
<keyword evidence="5" id="KW-1185">Reference proteome</keyword>
<keyword evidence="2" id="KW-0067">ATP-binding</keyword>
<dbReference type="Pfam" id="PF13191">
    <property type="entry name" value="AAA_16"/>
    <property type="match status" value="1"/>
</dbReference>
<dbReference type="PROSITE" id="PS50043">
    <property type="entry name" value="HTH_LUXR_2"/>
    <property type="match status" value="1"/>
</dbReference>
<sequence>MTASEAVPRPLRGRATELDVVLRTLRQARDGHAAMVVIQGEPGIGKSALVAAAIEQAARLGYTVGAAAAHAGDDIAPLASLGPALRTGTVPLIGSADFLRLASVIEQPLWLAEHVAALLEQRSTSSPLLIVLDDLHWADPLSGFVLRIVPSRLASVPIVWLLASRNVAAGPLELITSATADLPVRRIELGPLAADAMSAIAADRLGYPADPALVGALNDVGGNPFLAVQLVEGMLASVGADTGASQLPAGLRDGVRQRLALTSERCAALVRSGAVLGARFPLDDAAWLLGEPASALTAPLAEAIRAGLLDDDGTVVRFRHELLRRAVYEEVPPSARRATHRSVAQHLLASGRTPAEAAPHFMAIAEPGDPTTISVLRRAAHELLDTMAVTSVTLIRQAFALSNEDDPERTTIGREVVSVLVHARRYDEATAFAADLLRTGVSPDEAARIRLTLTARLWAAVYPGTELTYWLPEERDDQASPRLRARLAAYAALAGSPAAHAPALAEQVGDPAALAVVAFTAGFRAELVGEYHVARNRYGEAQTATRAAAGATGNPNAGHIGLREVILQAQSDDIDGARDQLADGATVNRLTDSWQAPGLAWARAYLDFGAGRLDDAVATARSALRLMDELHDHSAEVQVRYILGGVALLRGDPIEAQVQLTNAERNAGPMPLLRALLAVTDGKRGAAATLLGEIKAALLPPWREDLLVQAACAAVRDGDAATLRAASVALADLAARNPGVASVAGAAALAHGLGSGDLASAVALLRQAPRPLLLARAEAEYGRVALATGDLTGGVTALERAEQMFESCGASAPVAEVRRVLQAAGVRRPRRPATRRRPETGWAALTATERRVARLVANGHTNKSAAAELFLSPSTINSHLRAAFGKLGVNSRVQLAKVVLRTTEEAGG</sequence>
<dbReference type="PANTHER" id="PTHR16305">
    <property type="entry name" value="TESTICULAR SOLUBLE ADENYLYL CYCLASE"/>
    <property type="match status" value="1"/>
</dbReference>
<name>A0A495JFW9_9ACTN</name>
<dbReference type="InterPro" id="IPR027417">
    <property type="entry name" value="P-loop_NTPase"/>
</dbReference>
<dbReference type="PANTHER" id="PTHR16305:SF35">
    <property type="entry name" value="TRANSCRIPTIONAL ACTIVATOR DOMAIN"/>
    <property type="match status" value="1"/>
</dbReference>
<protein>
    <submittedName>
        <fullName evidence="4">Regulatory LuxR family protein</fullName>
    </submittedName>
</protein>
<feature type="domain" description="HTH luxR-type" evidence="3">
    <location>
        <begin position="838"/>
        <end position="903"/>
    </location>
</feature>
<dbReference type="SMART" id="SM00421">
    <property type="entry name" value="HTH_LUXR"/>
    <property type="match status" value="1"/>
</dbReference>
<evidence type="ECO:0000256" key="2">
    <source>
        <dbReference type="ARBA" id="ARBA00022840"/>
    </source>
</evidence>
<reference evidence="4 5" key="1">
    <citation type="submission" date="2018-10" db="EMBL/GenBank/DDBJ databases">
        <title>Sequencing the genomes of 1000 actinobacteria strains.</title>
        <authorList>
            <person name="Klenk H.-P."/>
        </authorList>
    </citation>
    <scope>NUCLEOTIDE SEQUENCE [LARGE SCALE GENOMIC DNA]</scope>
    <source>
        <strain evidence="4 5">DSM 45175</strain>
    </source>
</reference>
<dbReference type="EMBL" id="RBKT01000001">
    <property type="protein sequence ID" value="RKR87675.1"/>
    <property type="molecule type" value="Genomic_DNA"/>
</dbReference>
<proteinExistence type="predicted"/>
<dbReference type="InterPro" id="IPR036388">
    <property type="entry name" value="WH-like_DNA-bd_sf"/>
</dbReference>